<dbReference type="Proteomes" id="UP000639643">
    <property type="component" value="Unassembled WGS sequence"/>
</dbReference>
<evidence type="ECO:0000313" key="2">
    <source>
        <dbReference type="EMBL" id="KAF6845016.1"/>
    </source>
</evidence>
<feature type="region of interest" description="Disordered" evidence="1">
    <location>
        <begin position="57"/>
        <end position="83"/>
    </location>
</feature>
<name>A0A8H6U9F9_9PEZI</name>
<proteinExistence type="predicted"/>
<feature type="region of interest" description="Disordered" evidence="1">
    <location>
        <begin position="1"/>
        <end position="35"/>
    </location>
</feature>
<protein>
    <submittedName>
        <fullName evidence="2">Uncharacterized protein</fullName>
    </submittedName>
</protein>
<reference evidence="2" key="1">
    <citation type="journal article" date="2020" name="Phytopathology">
        <title>Genome Sequence Resources of Colletotrichum truncatum, C. plurivorum, C. musicola, and C. sojae: Four Species Pathogenic to Soybean (Glycine max).</title>
        <authorList>
            <person name="Rogerio F."/>
            <person name="Boufleur T.R."/>
            <person name="Ciampi-Guillardi M."/>
            <person name="Sukno S.A."/>
            <person name="Thon M.R."/>
            <person name="Massola Junior N.S."/>
            <person name="Baroncelli R."/>
        </authorList>
    </citation>
    <scope>NUCLEOTIDE SEQUENCE</scope>
    <source>
        <strain evidence="2">LFN0074</strain>
    </source>
</reference>
<evidence type="ECO:0000313" key="3">
    <source>
        <dbReference type="Proteomes" id="UP000639643"/>
    </source>
</evidence>
<dbReference type="EMBL" id="WIGM01000007">
    <property type="protein sequence ID" value="KAF6845016.1"/>
    <property type="molecule type" value="Genomic_DNA"/>
</dbReference>
<evidence type="ECO:0000256" key="1">
    <source>
        <dbReference type="SAM" id="MobiDB-lite"/>
    </source>
</evidence>
<accession>A0A8H6U9F9</accession>
<comment type="caution">
    <text evidence="2">The sequence shown here is derived from an EMBL/GenBank/DDBJ whole genome shotgun (WGS) entry which is preliminary data.</text>
</comment>
<keyword evidence="3" id="KW-1185">Reference proteome</keyword>
<dbReference type="AlphaFoldDB" id="A0A8H6U9F9"/>
<gene>
    <name evidence="2" type="ORF">CMUS01_00549</name>
</gene>
<sequence length="210" mass="23086">MHDGASMTWASNGRRESSSMQKLPPAMASRKILPRCPPSPTMAKVCFRTLSSGSVVGTVPRAGNTDRTGRKPLGRRGGDKKTWRRRQLPRLSYGYTKSASFLQPAKYIEVPKGLGLEQSAAHSGRRILVRVWIVKVSFRIRADDDDDLDGGYNGTPLALQLGRGAWQTWDHPTTAWHRGARTISQGLSRSPTESPAGKHQISVARLDSLV</sequence>
<organism evidence="2 3">
    <name type="scientific">Colletotrichum musicola</name>
    <dbReference type="NCBI Taxonomy" id="2175873"/>
    <lineage>
        <taxon>Eukaryota</taxon>
        <taxon>Fungi</taxon>
        <taxon>Dikarya</taxon>
        <taxon>Ascomycota</taxon>
        <taxon>Pezizomycotina</taxon>
        <taxon>Sordariomycetes</taxon>
        <taxon>Hypocreomycetidae</taxon>
        <taxon>Glomerellales</taxon>
        <taxon>Glomerellaceae</taxon>
        <taxon>Colletotrichum</taxon>
        <taxon>Colletotrichum orchidearum species complex</taxon>
    </lineage>
</organism>